<proteinExistence type="predicted"/>
<dbReference type="AlphaFoldDB" id="A0A0G2I393"/>
<gene>
    <name evidence="2" type="ORF">EMCG_01368</name>
</gene>
<dbReference type="VEuPathDB" id="FungiDB:EMCG_01368"/>
<evidence type="ECO:0000313" key="3">
    <source>
        <dbReference type="Proteomes" id="UP000034164"/>
    </source>
</evidence>
<sequence length="194" mass="21031">MFFLSIFILSAVFTGPVFIRPPSTELSRQGLLESPGASPKSPGMLTTRQTRNKLSLVGLVALLAAASTATPLASPIEESIDATAAGWTCKRDGWGGSSTLIATHSAFNRKFGNSRLTMAGHQCYVVKCYQHYFGICNYTSYVRVEKSGVRNDAKNAIPYNRGSACIFNGGWGATYVFGNEEHLVQKKGDHVRIC</sequence>
<organism evidence="2 3">
    <name type="scientific">[Emmonsia] crescens</name>
    <dbReference type="NCBI Taxonomy" id="73230"/>
    <lineage>
        <taxon>Eukaryota</taxon>
        <taxon>Fungi</taxon>
        <taxon>Dikarya</taxon>
        <taxon>Ascomycota</taxon>
        <taxon>Pezizomycotina</taxon>
        <taxon>Eurotiomycetes</taxon>
        <taxon>Eurotiomycetidae</taxon>
        <taxon>Onygenales</taxon>
        <taxon>Ajellomycetaceae</taxon>
        <taxon>Emergomyces</taxon>
    </lineage>
</organism>
<evidence type="ECO:0000313" key="2">
    <source>
        <dbReference type="EMBL" id="KKZ64680.1"/>
    </source>
</evidence>
<name>A0A0G2I393_9EURO</name>
<protein>
    <submittedName>
        <fullName evidence="2">Uncharacterized protein</fullName>
    </submittedName>
</protein>
<dbReference type="Proteomes" id="UP000034164">
    <property type="component" value="Unassembled WGS sequence"/>
</dbReference>
<feature type="signal peptide" evidence="1">
    <location>
        <begin position="1"/>
        <end position="19"/>
    </location>
</feature>
<dbReference type="EMBL" id="LCZI01000757">
    <property type="protein sequence ID" value="KKZ64680.1"/>
    <property type="molecule type" value="Genomic_DNA"/>
</dbReference>
<keyword evidence="1" id="KW-0732">Signal</keyword>
<evidence type="ECO:0000256" key="1">
    <source>
        <dbReference type="SAM" id="SignalP"/>
    </source>
</evidence>
<feature type="chain" id="PRO_5002545350" evidence="1">
    <location>
        <begin position="20"/>
        <end position="194"/>
    </location>
</feature>
<comment type="caution">
    <text evidence="2">The sequence shown here is derived from an EMBL/GenBank/DDBJ whole genome shotgun (WGS) entry which is preliminary data.</text>
</comment>
<accession>A0A0G2I393</accession>
<reference evidence="3" key="1">
    <citation type="journal article" date="2015" name="PLoS Genet.">
        <title>The dynamic genome and transcriptome of the human fungal pathogen Blastomyces and close relative Emmonsia.</title>
        <authorList>
            <person name="Munoz J.F."/>
            <person name="Gauthier G.M."/>
            <person name="Desjardins C.A."/>
            <person name="Gallo J.E."/>
            <person name="Holder J."/>
            <person name="Sullivan T.D."/>
            <person name="Marty A.J."/>
            <person name="Carmen J.C."/>
            <person name="Chen Z."/>
            <person name="Ding L."/>
            <person name="Gujja S."/>
            <person name="Magrini V."/>
            <person name="Misas E."/>
            <person name="Mitreva M."/>
            <person name="Priest M."/>
            <person name="Saif S."/>
            <person name="Whiston E.A."/>
            <person name="Young S."/>
            <person name="Zeng Q."/>
            <person name="Goldman W.E."/>
            <person name="Mardis E.R."/>
            <person name="Taylor J.W."/>
            <person name="McEwen J.G."/>
            <person name="Clay O.K."/>
            <person name="Klein B.S."/>
            <person name="Cuomo C.A."/>
        </authorList>
    </citation>
    <scope>NUCLEOTIDE SEQUENCE [LARGE SCALE GENOMIC DNA]</scope>
    <source>
        <strain evidence="3">UAMH 3008</strain>
    </source>
</reference>